<dbReference type="Gene3D" id="1.20.120.530">
    <property type="entry name" value="GntR ligand-binding domain-like"/>
    <property type="match status" value="1"/>
</dbReference>
<feature type="domain" description="GntR C-terminal" evidence="4">
    <location>
        <begin position="97"/>
        <end position="221"/>
    </location>
</feature>
<evidence type="ECO:0000256" key="2">
    <source>
        <dbReference type="ARBA" id="ARBA00023125"/>
    </source>
</evidence>
<evidence type="ECO:0000256" key="1">
    <source>
        <dbReference type="ARBA" id="ARBA00023015"/>
    </source>
</evidence>
<dbReference type="InterPro" id="IPR036390">
    <property type="entry name" value="WH_DNA-bd_sf"/>
</dbReference>
<accession>A0A7C4PGD5</accession>
<dbReference type="InterPro" id="IPR011711">
    <property type="entry name" value="GntR_C"/>
</dbReference>
<comment type="caution">
    <text evidence="5">The sequence shown here is derived from an EMBL/GenBank/DDBJ whole genome shotgun (WGS) entry which is preliminary data.</text>
</comment>
<dbReference type="GO" id="GO:0003677">
    <property type="term" value="F:DNA binding"/>
    <property type="evidence" value="ECO:0007669"/>
    <property type="project" value="UniProtKB-KW"/>
</dbReference>
<name>A0A7C4PGD5_9CHLR</name>
<dbReference type="Gene3D" id="1.10.10.10">
    <property type="entry name" value="Winged helix-like DNA-binding domain superfamily/Winged helix DNA-binding domain"/>
    <property type="match status" value="1"/>
</dbReference>
<organism evidence="5">
    <name type="scientific">Anaerolinea thermolimosa</name>
    <dbReference type="NCBI Taxonomy" id="229919"/>
    <lineage>
        <taxon>Bacteria</taxon>
        <taxon>Bacillati</taxon>
        <taxon>Chloroflexota</taxon>
        <taxon>Anaerolineae</taxon>
        <taxon>Anaerolineales</taxon>
        <taxon>Anaerolineaceae</taxon>
        <taxon>Anaerolinea</taxon>
    </lineage>
</organism>
<evidence type="ECO:0000313" key="5">
    <source>
        <dbReference type="EMBL" id="HGS21641.1"/>
    </source>
</evidence>
<dbReference type="Pfam" id="PF07729">
    <property type="entry name" value="FCD"/>
    <property type="match status" value="1"/>
</dbReference>
<dbReference type="SUPFAM" id="SSF48008">
    <property type="entry name" value="GntR ligand-binding domain-like"/>
    <property type="match status" value="1"/>
</dbReference>
<keyword evidence="1" id="KW-0805">Transcription regulation</keyword>
<dbReference type="InterPro" id="IPR036388">
    <property type="entry name" value="WH-like_DNA-bd_sf"/>
</dbReference>
<gene>
    <name evidence="5" type="ORF">ENT37_07215</name>
</gene>
<evidence type="ECO:0000256" key="3">
    <source>
        <dbReference type="ARBA" id="ARBA00023163"/>
    </source>
</evidence>
<keyword evidence="2" id="KW-0238">DNA-binding</keyword>
<dbReference type="SMART" id="SM00895">
    <property type="entry name" value="FCD"/>
    <property type="match status" value="1"/>
</dbReference>
<protein>
    <submittedName>
        <fullName evidence="5">FadR family transcriptional regulator</fullName>
    </submittedName>
</protein>
<evidence type="ECO:0000259" key="4">
    <source>
        <dbReference type="SMART" id="SM00895"/>
    </source>
</evidence>
<dbReference type="AlphaFoldDB" id="A0A7C4PGD5"/>
<dbReference type="InterPro" id="IPR008920">
    <property type="entry name" value="TF_FadR/GntR_C"/>
</dbReference>
<reference evidence="5" key="1">
    <citation type="journal article" date="2020" name="mSystems">
        <title>Genome- and Community-Level Interaction Insights into Carbon Utilization and Element Cycling Functions of Hydrothermarchaeota in Hydrothermal Sediment.</title>
        <authorList>
            <person name="Zhou Z."/>
            <person name="Liu Y."/>
            <person name="Xu W."/>
            <person name="Pan J."/>
            <person name="Luo Z.H."/>
            <person name="Li M."/>
        </authorList>
    </citation>
    <scope>NUCLEOTIDE SEQUENCE [LARGE SCALE GENOMIC DNA]</scope>
    <source>
        <strain evidence="5">SpSt-573</strain>
    </source>
</reference>
<dbReference type="SUPFAM" id="SSF46785">
    <property type="entry name" value="Winged helix' DNA-binding domain"/>
    <property type="match status" value="1"/>
</dbReference>
<dbReference type="PANTHER" id="PTHR43537:SF5">
    <property type="entry name" value="UXU OPERON TRANSCRIPTIONAL REGULATOR"/>
    <property type="match status" value="1"/>
</dbReference>
<dbReference type="EMBL" id="DSYK01000360">
    <property type="protein sequence ID" value="HGS21641.1"/>
    <property type="molecule type" value="Genomic_DNA"/>
</dbReference>
<proteinExistence type="predicted"/>
<sequence length="235" mass="27260">MAGYSGEKTFLDYSSPFLRYLATHFSDGERLPALSVISQELGVSLASLREQLEVARALGVVEVRPKTGIRRLSYSFKPAVIHSLNYAMLVDERNFRRFAELRTHIEAAYWHQAVSLLTEDDLEVLGCLLKKAEEKLSDDPPQIPHPEHRELHLTIFKRLENPFVFGILEAYWDFYEAVGLAMYTDINYLKTVWNYHRQMVEAIRRGEVDRGYRALLEHADLLQARTPSTRRQTFE</sequence>
<dbReference type="PANTHER" id="PTHR43537">
    <property type="entry name" value="TRANSCRIPTIONAL REGULATOR, GNTR FAMILY"/>
    <property type="match status" value="1"/>
</dbReference>
<keyword evidence="3" id="KW-0804">Transcription</keyword>